<sequence>MGDHWSDASGETNSLGVTGAVYRARDTSGAPLHSVCQGVDQNSSKVLALVCCTRPSTRCESNSANQGPGALYLSLYQNIRKFPMSRIPLARRIAPLSSPRC</sequence>
<proteinExistence type="predicted"/>
<reference evidence="1 2" key="1">
    <citation type="journal article" date="2021" name="BMC Genomics">
        <title>Datura genome reveals duplications of psychoactive alkaloid biosynthetic genes and high mutation rate following tissue culture.</title>
        <authorList>
            <person name="Rajewski A."/>
            <person name="Carter-House D."/>
            <person name="Stajich J."/>
            <person name="Litt A."/>
        </authorList>
    </citation>
    <scope>NUCLEOTIDE SEQUENCE [LARGE SCALE GENOMIC DNA]</scope>
    <source>
        <strain evidence="1">AR-01</strain>
    </source>
</reference>
<evidence type="ECO:0000313" key="1">
    <source>
        <dbReference type="EMBL" id="MCD9559675.1"/>
    </source>
</evidence>
<gene>
    <name evidence="1" type="ORF">HAX54_017819</name>
</gene>
<dbReference type="Proteomes" id="UP000823775">
    <property type="component" value="Unassembled WGS sequence"/>
</dbReference>
<comment type="caution">
    <text evidence="1">The sequence shown here is derived from an EMBL/GenBank/DDBJ whole genome shotgun (WGS) entry which is preliminary data.</text>
</comment>
<keyword evidence="2" id="KW-1185">Reference proteome</keyword>
<dbReference type="EMBL" id="JACEIK010002189">
    <property type="protein sequence ID" value="MCD9559675.1"/>
    <property type="molecule type" value="Genomic_DNA"/>
</dbReference>
<protein>
    <submittedName>
        <fullName evidence="1">Uncharacterized protein</fullName>
    </submittedName>
</protein>
<accession>A0ABS8UM08</accession>
<name>A0ABS8UM08_DATST</name>
<evidence type="ECO:0000313" key="2">
    <source>
        <dbReference type="Proteomes" id="UP000823775"/>
    </source>
</evidence>
<organism evidence="1 2">
    <name type="scientific">Datura stramonium</name>
    <name type="common">Jimsonweed</name>
    <name type="synonym">Common thornapple</name>
    <dbReference type="NCBI Taxonomy" id="4076"/>
    <lineage>
        <taxon>Eukaryota</taxon>
        <taxon>Viridiplantae</taxon>
        <taxon>Streptophyta</taxon>
        <taxon>Embryophyta</taxon>
        <taxon>Tracheophyta</taxon>
        <taxon>Spermatophyta</taxon>
        <taxon>Magnoliopsida</taxon>
        <taxon>eudicotyledons</taxon>
        <taxon>Gunneridae</taxon>
        <taxon>Pentapetalae</taxon>
        <taxon>asterids</taxon>
        <taxon>lamiids</taxon>
        <taxon>Solanales</taxon>
        <taxon>Solanaceae</taxon>
        <taxon>Solanoideae</taxon>
        <taxon>Datureae</taxon>
        <taxon>Datura</taxon>
    </lineage>
</organism>